<proteinExistence type="predicted"/>
<dbReference type="Proteomes" id="UP000521872">
    <property type="component" value="Unassembled WGS sequence"/>
</dbReference>
<reference evidence="1 2" key="1">
    <citation type="submission" date="2019-12" db="EMBL/GenBank/DDBJ databases">
        <authorList>
            <person name="Floudas D."/>
            <person name="Bentzer J."/>
            <person name="Ahren D."/>
            <person name="Johansson T."/>
            <person name="Persson P."/>
            <person name="Tunlid A."/>
        </authorList>
    </citation>
    <scope>NUCLEOTIDE SEQUENCE [LARGE SCALE GENOMIC DNA]</scope>
    <source>
        <strain evidence="1 2">CBS 102.39</strain>
    </source>
</reference>
<accession>A0A8H4QXT7</accession>
<comment type="caution">
    <text evidence="1">The sequence shown here is derived from an EMBL/GenBank/DDBJ whole genome shotgun (WGS) entry which is preliminary data.</text>
</comment>
<evidence type="ECO:0000313" key="2">
    <source>
        <dbReference type="Proteomes" id="UP000521872"/>
    </source>
</evidence>
<organism evidence="1 2">
    <name type="scientific">Agrocybe pediades</name>
    <dbReference type="NCBI Taxonomy" id="84607"/>
    <lineage>
        <taxon>Eukaryota</taxon>
        <taxon>Fungi</taxon>
        <taxon>Dikarya</taxon>
        <taxon>Basidiomycota</taxon>
        <taxon>Agaricomycotina</taxon>
        <taxon>Agaricomycetes</taxon>
        <taxon>Agaricomycetidae</taxon>
        <taxon>Agaricales</taxon>
        <taxon>Agaricineae</taxon>
        <taxon>Strophariaceae</taxon>
        <taxon>Agrocybe</taxon>
    </lineage>
</organism>
<name>A0A8H4QXT7_9AGAR</name>
<keyword evidence="2" id="KW-1185">Reference proteome</keyword>
<sequence length="336" mass="38017">MAQLLPDEVLWRIFNLNTPEDEDFTVDGLDVLAKGTSLLTARRTSQVCSKWRTLLLSSSSIWTNALNLEELHNLSAEGRKEVWLRTASSPLSIYGVLVDDEEDLSFNEFFFAILEGHWSRIRRFAIPLGKHSNIVNDPRWSSIYLAAPTLEFFHLSNISDPHLPLAIGPLFSNCAPRLQSLALGNVSFDLRTPSFPRLRDIHLVLDSAFHPRFLWALNGMSNLENVNLTSTEDDDGALVLETEDLQDLPNLNLPKLRDLIVFSNLPFICALISRLTTVHPRANILMNATRYPVSVPLSECFTLLQTGFKRCYEKVVNSGAVDTMRLTRQSKIKSFY</sequence>
<evidence type="ECO:0000313" key="1">
    <source>
        <dbReference type="EMBL" id="KAF4619472.1"/>
    </source>
</evidence>
<gene>
    <name evidence="1" type="ORF">D9613_004659</name>
</gene>
<protein>
    <recommendedName>
        <fullName evidence="3">F-box domain-containing protein</fullName>
    </recommendedName>
</protein>
<dbReference type="EMBL" id="JAACJL010000016">
    <property type="protein sequence ID" value="KAF4619472.1"/>
    <property type="molecule type" value="Genomic_DNA"/>
</dbReference>
<dbReference type="Gene3D" id="1.20.1280.50">
    <property type="match status" value="1"/>
</dbReference>
<dbReference type="AlphaFoldDB" id="A0A8H4QXT7"/>
<evidence type="ECO:0008006" key="3">
    <source>
        <dbReference type="Google" id="ProtNLM"/>
    </source>
</evidence>